<name>A0ABP0D1H2_9PEZI</name>
<accession>A0ABP0D1H2</accession>
<sequence>MTVDLNQQSAVLPRNATLTHTLETWTAAFSPYTRRIQARADEPVGPNEEKDDRQYDLYTTIYSGGDDSLTGHNAGVTAILPVSLANLDGGRIVVTGSYDDYIRVYSILDPMDTGGIRRATCLAEQDLGGGVWRLKSVFQATSDGGRRWSMRVLASCMHAGARVIDIDGDVSGSCQISVAARFEEHKSMNYGSDFIQKDTLICISTSFYDKLLCIWEVKDRSGENMEVRDVSSS</sequence>
<gene>
    <name evidence="4" type="ORF">SEUCBS140593_010434</name>
</gene>
<dbReference type="InterPro" id="IPR052415">
    <property type="entry name" value="Diphthine_MTase"/>
</dbReference>
<dbReference type="Gene3D" id="2.130.10.10">
    <property type="entry name" value="YVTN repeat-like/Quinoprotein amine dehydrogenase"/>
    <property type="match status" value="1"/>
</dbReference>
<dbReference type="EMBL" id="CAWUHD010000216">
    <property type="protein sequence ID" value="CAK7238208.1"/>
    <property type="molecule type" value="Genomic_DNA"/>
</dbReference>
<keyword evidence="1" id="KW-0853">WD repeat</keyword>
<comment type="caution">
    <text evidence="4">The sequence shown here is derived from an EMBL/GenBank/DDBJ whole genome shotgun (WGS) entry which is preliminary data.</text>
</comment>
<dbReference type="InterPro" id="IPR015943">
    <property type="entry name" value="WD40/YVTN_repeat-like_dom_sf"/>
</dbReference>
<dbReference type="SUPFAM" id="SSF50978">
    <property type="entry name" value="WD40 repeat-like"/>
    <property type="match status" value="1"/>
</dbReference>
<dbReference type="InterPro" id="IPR036322">
    <property type="entry name" value="WD40_repeat_dom_sf"/>
</dbReference>
<dbReference type="PANTHER" id="PTHR46042">
    <property type="entry name" value="DIPHTHINE METHYLTRANSFERASE"/>
    <property type="match status" value="1"/>
</dbReference>
<organism evidence="4 5">
    <name type="scientific">Sporothrix eucalyptigena</name>
    <dbReference type="NCBI Taxonomy" id="1812306"/>
    <lineage>
        <taxon>Eukaryota</taxon>
        <taxon>Fungi</taxon>
        <taxon>Dikarya</taxon>
        <taxon>Ascomycota</taxon>
        <taxon>Pezizomycotina</taxon>
        <taxon>Sordariomycetes</taxon>
        <taxon>Sordariomycetidae</taxon>
        <taxon>Ophiostomatales</taxon>
        <taxon>Ophiostomataceae</taxon>
        <taxon>Sporothrix</taxon>
    </lineage>
</organism>
<evidence type="ECO:0000313" key="5">
    <source>
        <dbReference type="Proteomes" id="UP001642482"/>
    </source>
</evidence>
<keyword evidence="2" id="KW-0677">Repeat</keyword>
<evidence type="ECO:0000313" key="4">
    <source>
        <dbReference type="EMBL" id="CAK7238208.1"/>
    </source>
</evidence>
<protein>
    <submittedName>
        <fullName evidence="4">Uncharacterized protein</fullName>
    </submittedName>
</protein>
<reference evidence="4 5" key="1">
    <citation type="submission" date="2024-01" db="EMBL/GenBank/DDBJ databases">
        <authorList>
            <person name="Allen C."/>
            <person name="Tagirdzhanova G."/>
        </authorList>
    </citation>
    <scope>NUCLEOTIDE SEQUENCE [LARGE SCALE GENOMIC DNA]</scope>
</reference>
<comment type="pathway">
    <text evidence="3">Protein modification.</text>
</comment>
<evidence type="ECO:0000256" key="1">
    <source>
        <dbReference type="ARBA" id="ARBA00022574"/>
    </source>
</evidence>
<dbReference type="Proteomes" id="UP001642482">
    <property type="component" value="Unassembled WGS sequence"/>
</dbReference>
<keyword evidence="5" id="KW-1185">Reference proteome</keyword>
<evidence type="ECO:0000256" key="2">
    <source>
        <dbReference type="ARBA" id="ARBA00022737"/>
    </source>
</evidence>
<dbReference type="PANTHER" id="PTHR46042:SF1">
    <property type="entry name" value="DIPHTHINE METHYLTRANSFERASE"/>
    <property type="match status" value="1"/>
</dbReference>
<evidence type="ECO:0000256" key="3">
    <source>
        <dbReference type="ARBA" id="ARBA00043952"/>
    </source>
</evidence>
<proteinExistence type="predicted"/>